<dbReference type="AlphaFoldDB" id="A0A7G9T646"/>
<dbReference type="Proteomes" id="UP000515800">
    <property type="component" value="Chromosome"/>
</dbReference>
<proteinExistence type="predicted"/>
<evidence type="ECO:0000313" key="3">
    <source>
        <dbReference type="Proteomes" id="UP000515800"/>
    </source>
</evidence>
<accession>A0A7G9T646</accession>
<evidence type="ECO:0000313" key="2">
    <source>
        <dbReference type="EMBL" id="QNN75571.1"/>
    </source>
</evidence>
<feature type="chain" id="PRO_5028995494" evidence="1">
    <location>
        <begin position="28"/>
        <end position="305"/>
    </location>
</feature>
<protein>
    <submittedName>
        <fullName evidence="2">Uncharacterized protein</fullName>
    </submittedName>
</protein>
<dbReference type="KEGG" id="wdi:H9L19_01340"/>
<dbReference type="EMBL" id="CP060724">
    <property type="protein sequence ID" value="QNN75571.1"/>
    <property type="molecule type" value="Genomic_DNA"/>
</dbReference>
<organism evidence="2 3">
    <name type="scientific">Weissella diestrammenae</name>
    <dbReference type="NCBI Taxonomy" id="1162633"/>
    <lineage>
        <taxon>Bacteria</taxon>
        <taxon>Bacillati</taxon>
        <taxon>Bacillota</taxon>
        <taxon>Bacilli</taxon>
        <taxon>Lactobacillales</taxon>
        <taxon>Lactobacillaceae</taxon>
        <taxon>Weissella</taxon>
    </lineage>
</organism>
<sequence>MKKYITIFFATVTLASSALVLIAPVLADELNAKEYTMDNGKKITIKDSDIVDTITGDPKGDRSEVYAGDDNKSLIQTADFDLVPHVDGKWDKMFHNLGDNKTAVLQSVQNIGGIYGDWHTDDKAYDANGKYVPMTGADGLSYARSLQLYGAAKQAKSSMGTVSDCVNLLAKAMNIGNVKISLPGSVLTFFSDWASLTVSGFNAKCDNIIHATDKTTDRGFGTVITYTWGDYPNKGRVYTYKDYFYNDSWDTPQVALSKPDGSDPRTPNDWPGGLNYIRKDFYGGWSCDYNKNAHWVGVGGVKNAY</sequence>
<reference evidence="2 3" key="1">
    <citation type="submission" date="2020-08" db="EMBL/GenBank/DDBJ databases">
        <title>Genome sequence of Weissella diestrammenae KACC 16890T.</title>
        <authorList>
            <person name="Hyun D.-W."/>
            <person name="Bae J.-W."/>
        </authorList>
    </citation>
    <scope>NUCLEOTIDE SEQUENCE [LARGE SCALE GENOMIC DNA]</scope>
    <source>
        <strain evidence="2 3">KACC 16890</strain>
    </source>
</reference>
<name>A0A7G9T646_9LACO</name>
<feature type="signal peptide" evidence="1">
    <location>
        <begin position="1"/>
        <end position="27"/>
    </location>
</feature>
<gene>
    <name evidence="2" type="ORF">H9L19_01340</name>
</gene>
<evidence type="ECO:0000256" key="1">
    <source>
        <dbReference type="SAM" id="SignalP"/>
    </source>
</evidence>
<dbReference type="RefSeq" id="WP_187529403.1">
    <property type="nucleotide sequence ID" value="NZ_CP060724.1"/>
</dbReference>
<keyword evidence="3" id="KW-1185">Reference proteome</keyword>
<keyword evidence="1" id="KW-0732">Signal</keyword>